<evidence type="ECO:0008006" key="6">
    <source>
        <dbReference type="Google" id="ProtNLM"/>
    </source>
</evidence>
<evidence type="ECO:0000259" key="3">
    <source>
        <dbReference type="PROSITE" id="PS50887"/>
    </source>
</evidence>
<dbReference type="Proteomes" id="UP001333710">
    <property type="component" value="Chromosome"/>
</dbReference>
<feature type="transmembrane region" description="Helical" evidence="1">
    <location>
        <begin position="21"/>
        <end position="43"/>
    </location>
</feature>
<evidence type="ECO:0000256" key="1">
    <source>
        <dbReference type="SAM" id="Phobius"/>
    </source>
</evidence>
<keyword evidence="1" id="KW-0812">Transmembrane</keyword>
<protein>
    <recommendedName>
        <fullName evidence="6">Diguanylate cyclase/phosphodiesterase</fullName>
    </recommendedName>
</protein>
<dbReference type="CDD" id="cd01948">
    <property type="entry name" value="EAL"/>
    <property type="match status" value="1"/>
</dbReference>
<reference evidence="4" key="1">
    <citation type="submission" date="2023-01" db="EMBL/GenBank/DDBJ databases">
        <title>Complete genome sequence of Planctobacterium marinum strain Dej080120_11.</title>
        <authorList>
            <person name="Ueki S."/>
            <person name="Maruyama F."/>
        </authorList>
    </citation>
    <scope>NUCLEOTIDE SEQUENCE</scope>
    <source>
        <strain evidence="4">Dej080120_11</strain>
    </source>
</reference>
<feature type="transmembrane region" description="Helical" evidence="1">
    <location>
        <begin position="90"/>
        <end position="108"/>
    </location>
</feature>
<feature type="domain" description="GGDEF" evidence="3">
    <location>
        <begin position="274"/>
        <end position="405"/>
    </location>
</feature>
<feature type="transmembrane region" description="Helical" evidence="1">
    <location>
        <begin position="49"/>
        <end position="70"/>
    </location>
</feature>
<dbReference type="Pfam" id="PF00563">
    <property type="entry name" value="EAL"/>
    <property type="match status" value="1"/>
</dbReference>
<dbReference type="NCBIfam" id="TIGR00254">
    <property type="entry name" value="GGDEF"/>
    <property type="match status" value="1"/>
</dbReference>
<dbReference type="SMART" id="SM00267">
    <property type="entry name" value="GGDEF"/>
    <property type="match status" value="1"/>
</dbReference>
<name>A0AA48KR63_9ALTE</name>
<dbReference type="CDD" id="cd01949">
    <property type="entry name" value="GGDEF"/>
    <property type="match status" value="1"/>
</dbReference>
<dbReference type="PROSITE" id="PS50887">
    <property type="entry name" value="GGDEF"/>
    <property type="match status" value="1"/>
</dbReference>
<dbReference type="SMART" id="SM00052">
    <property type="entry name" value="EAL"/>
    <property type="match status" value="1"/>
</dbReference>
<dbReference type="PANTHER" id="PTHR44757">
    <property type="entry name" value="DIGUANYLATE CYCLASE DGCP"/>
    <property type="match status" value="1"/>
</dbReference>
<keyword evidence="1" id="KW-0472">Membrane</keyword>
<dbReference type="InterPro" id="IPR001633">
    <property type="entry name" value="EAL_dom"/>
</dbReference>
<dbReference type="EMBL" id="AP027272">
    <property type="protein sequence ID" value="BDX08521.1"/>
    <property type="molecule type" value="Genomic_DNA"/>
</dbReference>
<dbReference type="AlphaFoldDB" id="A0AA48KR63"/>
<evidence type="ECO:0000259" key="2">
    <source>
        <dbReference type="PROSITE" id="PS50883"/>
    </source>
</evidence>
<evidence type="ECO:0000313" key="4">
    <source>
        <dbReference type="EMBL" id="BDX08521.1"/>
    </source>
</evidence>
<dbReference type="SUPFAM" id="SSF141868">
    <property type="entry name" value="EAL domain-like"/>
    <property type="match status" value="1"/>
</dbReference>
<gene>
    <name evidence="4" type="ORF">MACH26_40420</name>
</gene>
<proteinExistence type="predicted"/>
<dbReference type="InterPro" id="IPR035919">
    <property type="entry name" value="EAL_sf"/>
</dbReference>
<accession>A0AA48KR63</accession>
<sequence length="669" mass="74889">MTNNNSHSVADVADLLYRNSIGGIVICMIASSALVFAFPASIIFEQKMFWWGIINLLMGLRLLEVVYWHFQTPAKRSSNAEHWLFRFRTGAILTALCWGLFGAFSMPWLGDVEFVTTVIILSALAGAAPTPLSADRFLALFYSCALILPISVMGLFDLEYMRQVLGGMGVFFALTMVFNGLKITGFTKHAIYLKNHNQKLLQQVSLDKQELALKNDALAKSNQEIIKAKDGLAEEVARQTEDLRFLSEHDGLTGLFNRAAFLSRLQMALSACSASRAILFIDLNKFKGINDTQGHDTGDEVLKKIASILQELPGDPVCCRWGGDEFVLFLTMETNDVALQYADLINMLLKNQQPTFGFEVSAAIGIAFSNRHGQDADALIRRADIAMFVHKRKLYGKAAVVFEPHYLSELEYKEYLRNGLAQAIQNDELFLVFQPVFNLHSGKVSGYEALVRWHFKQQVIEPEEFIPLAEQSHLICNIGFWVLERAIKAMQEHVADESIVLAVNVSVLQLKTNDFAKNLLQILKTTQFPASRLQLEITESVFCDEPENLMETFSLLSLKGVRFCLDDFGTGYSSMVQLQAFPFSTIKLDKCFISDLEGAGGAIIRSVVMLAGELNMNVVVEGVENKRQLDWVHDQGINTIQGYFCAKPMSKPAADFKPALVFEQFQSFH</sequence>
<dbReference type="Pfam" id="PF00990">
    <property type="entry name" value="GGDEF"/>
    <property type="match status" value="1"/>
</dbReference>
<dbReference type="SUPFAM" id="SSF55073">
    <property type="entry name" value="Nucleotide cyclase"/>
    <property type="match status" value="1"/>
</dbReference>
<dbReference type="InterPro" id="IPR043128">
    <property type="entry name" value="Rev_trsase/Diguanyl_cyclase"/>
</dbReference>
<dbReference type="Gene3D" id="3.20.20.450">
    <property type="entry name" value="EAL domain"/>
    <property type="match status" value="1"/>
</dbReference>
<dbReference type="PROSITE" id="PS50883">
    <property type="entry name" value="EAL"/>
    <property type="match status" value="1"/>
</dbReference>
<dbReference type="InterPro" id="IPR000160">
    <property type="entry name" value="GGDEF_dom"/>
</dbReference>
<keyword evidence="5" id="KW-1185">Reference proteome</keyword>
<dbReference type="KEGG" id="pmaw:MACH26_40420"/>
<dbReference type="InterPro" id="IPR029787">
    <property type="entry name" value="Nucleotide_cyclase"/>
</dbReference>
<keyword evidence="1" id="KW-1133">Transmembrane helix</keyword>
<dbReference type="PANTHER" id="PTHR44757:SF2">
    <property type="entry name" value="BIOFILM ARCHITECTURE MAINTENANCE PROTEIN MBAA"/>
    <property type="match status" value="1"/>
</dbReference>
<feature type="domain" description="EAL" evidence="2">
    <location>
        <begin position="413"/>
        <end position="662"/>
    </location>
</feature>
<dbReference type="Gene3D" id="3.30.70.270">
    <property type="match status" value="1"/>
</dbReference>
<organism evidence="4 5">
    <name type="scientific">Planctobacterium marinum</name>
    <dbReference type="NCBI Taxonomy" id="1631968"/>
    <lineage>
        <taxon>Bacteria</taxon>
        <taxon>Pseudomonadati</taxon>
        <taxon>Pseudomonadota</taxon>
        <taxon>Gammaproteobacteria</taxon>
        <taxon>Alteromonadales</taxon>
        <taxon>Alteromonadaceae</taxon>
        <taxon>Planctobacterium</taxon>
    </lineage>
</organism>
<dbReference type="RefSeq" id="WP_338294590.1">
    <property type="nucleotide sequence ID" value="NZ_AP027272.1"/>
</dbReference>
<feature type="transmembrane region" description="Helical" evidence="1">
    <location>
        <begin position="139"/>
        <end position="158"/>
    </location>
</feature>
<dbReference type="InterPro" id="IPR052155">
    <property type="entry name" value="Biofilm_reg_signaling"/>
</dbReference>
<evidence type="ECO:0000313" key="5">
    <source>
        <dbReference type="Proteomes" id="UP001333710"/>
    </source>
</evidence>
<feature type="transmembrane region" description="Helical" evidence="1">
    <location>
        <begin position="164"/>
        <end position="181"/>
    </location>
</feature>